<reference evidence="2 3" key="1">
    <citation type="journal article" date="2011" name="Biochem. Biophys. Res. Commun.">
        <title>Increased number of Arginine-based salt bridges contributes to the thermotolerance of thermotolerant acetic acid bacteria, Acetobacter tropicalis SKU1100.</title>
        <authorList>
            <person name="Matsutani M."/>
            <person name="Hirakawa H."/>
            <person name="Nishikura M."/>
            <person name="Soemphol W."/>
            <person name="Ali I.A.I."/>
            <person name="Yakushi T."/>
            <person name="Matsushita K."/>
        </authorList>
    </citation>
    <scope>NUCLEOTIDE SEQUENCE [LARGE SCALE GENOMIC DNA]</scope>
    <source>
        <strain evidence="2 3">NBRC 101654</strain>
    </source>
</reference>
<name>F7VGK7_9PROT</name>
<evidence type="ECO:0000256" key="1">
    <source>
        <dbReference type="SAM" id="MobiDB-lite"/>
    </source>
</evidence>
<comment type="caution">
    <text evidence="2">The sequence shown here is derived from an EMBL/GenBank/DDBJ whole genome shotgun (WGS) entry which is preliminary data.</text>
</comment>
<dbReference type="AlphaFoldDB" id="F7VGK7"/>
<organism evidence="2 3">
    <name type="scientific">Acetobacter tropicalis NBRC 101654</name>
    <dbReference type="NCBI Taxonomy" id="749388"/>
    <lineage>
        <taxon>Bacteria</taxon>
        <taxon>Pseudomonadati</taxon>
        <taxon>Pseudomonadota</taxon>
        <taxon>Alphaproteobacteria</taxon>
        <taxon>Acetobacterales</taxon>
        <taxon>Acetobacteraceae</taxon>
        <taxon>Acetobacter</taxon>
    </lineage>
</organism>
<sequence>MRLRLWQHTVASTFPFTFCNVTSYVPVLTEKNDTSVRKWGRADRTLKNLNGKGAQKASTRRLAGTVSGQTR</sequence>
<protein>
    <submittedName>
        <fullName evidence="2">Uncharacterized protein</fullName>
    </submittedName>
</protein>
<accession>F7VGK7</accession>
<evidence type="ECO:0000313" key="3">
    <source>
        <dbReference type="Proteomes" id="UP000004319"/>
    </source>
</evidence>
<evidence type="ECO:0000313" key="2">
    <source>
        <dbReference type="EMBL" id="GAA09502.1"/>
    </source>
</evidence>
<gene>
    <name evidence="2" type="ORF">ATPR_2506</name>
</gene>
<feature type="region of interest" description="Disordered" evidence="1">
    <location>
        <begin position="52"/>
        <end position="71"/>
    </location>
</feature>
<proteinExistence type="predicted"/>
<dbReference type="EMBL" id="BABS01000096">
    <property type="protein sequence ID" value="GAA09502.1"/>
    <property type="molecule type" value="Genomic_DNA"/>
</dbReference>
<dbReference type="Proteomes" id="UP000004319">
    <property type="component" value="Unassembled WGS sequence"/>
</dbReference>